<accession>A0AAV2ABB9</accession>
<gene>
    <name evidence="1" type="ORF">LARSCL_LOCUS11255</name>
</gene>
<organism evidence="1 2">
    <name type="scientific">Larinioides sclopetarius</name>
    <dbReference type="NCBI Taxonomy" id="280406"/>
    <lineage>
        <taxon>Eukaryota</taxon>
        <taxon>Metazoa</taxon>
        <taxon>Ecdysozoa</taxon>
        <taxon>Arthropoda</taxon>
        <taxon>Chelicerata</taxon>
        <taxon>Arachnida</taxon>
        <taxon>Araneae</taxon>
        <taxon>Araneomorphae</taxon>
        <taxon>Entelegynae</taxon>
        <taxon>Araneoidea</taxon>
        <taxon>Araneidae</taxon>
        <taxon>Larinioides</taxon>
    </lineage>
</organism>
<dbReference type="Proteomes" id="UP001497382">
    <property type="component" value="Unassembled WGS sequence"/>
</dbReference>
<evidence type="ECO:0000313" key="1">
    <source>
        <dbReference type="EMBL" id="CAL1280896.1"/>
    </source>
</evidence>
<proteinExistence type="predicted"/>
<reference evidence="1 2" key="1">
    <citation type="submission" date="2024-04" db="EMBL/GenBank/DDBJ databases">
        <authorList>
            <person name="Rising A."/>
            <person name="Reimegard J."/>
            <person name="Sonavane S."/>
            <person name="Akerstrom W."/>
            <person name="Nylinder S."/>
            <person name="Hedman E."/>
            <person name="Kallberg Y."/>
        </authorList>
    </citation>
    <scope>NUCLEOTIDE SEQUENCE [LARGE SCALE GENOMIC DNA]</scope>
</reference>
<dbReference type="AlphaFoldDB" id="A0AAV2ABB9"/>
<evidence type="ECO:0000313" key="2">
    <source>
        <dbReference type="Proteomes" id="UP001497382"/>
    </source>
</evidence>
<name>A0AAV2ABB9_9ARAC</name>
<dbReference type="PANTHER" id="PTHR33568:SF3">
    <property type="entry name" value="DNA-DIRECTED DNA POLYMERASE"/>
    <property type="match status" value="1"/>
</dbReference>
<keyword evidence="2" id="KW-1185">Reference proteome</keyword>
<dbReference type="GO" id="GO:0071897">
    <property type="term" value="P:DNA biosynthetic process"/>
    <property type="evidence" value="ECO:0007669"/>
    <property type="project" value="UniProtKB-ARBA"/>
</dbReference>
<dbReference type="PANTHER" id="PTHR33568">
    <property type="entry name" value="DNA POLYMERASE"/>
    <property type="match status" value="1"/>
</dbReference>
<dbReference type="InterPro" id="IPR023211">
    <property type="entry name" value="DNA_pol_palm_dom_sf"/>
</dbReference>
<dbReference type="EMBL" id="CAXIEN010000138">
    <property type="protein sequence ID" value="CAL1280896.1"/>
    <property type="molecule type" value="Genomic_DNA"/>
</dbReference>
<dbReference type="SUPFAM" id="SSF56672">
    <property type="entry name" value="DNA/RNA polymerases"/>
    <property type="match status" value="1"/>
</dbReference>
<evidence type="ECO:0008006" key="3">
    <source>
        <dbReference type="Google" id="ProtNLM"/>
    </source>
</evidence>
<dbReference type="Gene3D" id="3.90.1600.10">
    <property type="entry name" value="Palm domain of DNA polymerase"/>
    <property type="match status" value="1"/>
</dbReference>
<comment type="caution">
    <text evidence="1">The sequence shown here is derived from an EMBL/GenBank/DDBJ whole genome shotgun (WGS) entry which is preliminary data.</text>
</comment>
<sequence length="145" mass="16856">MDKLDRSILYHDTDSIIYASDGTNDPPLGNFLGEFTDELDGDEIATFVSGGPKNYAYLTKSGKMCCKVRGFTLNYENSKKINFERMVSLVRNMDREEKIAINNPCKITRDVKRRKVINKEETKMYKIVYEKRVIQEDLTTLRYGY</sequence>
<dbReference type="InterPro" id="IPR043502">
    <property type="entry name" value="DNA/RNA_pol_sf"/>
</dbReference>
<protein>
    <recommendedName>
        <fullName evidence="3">DNA-directed DNA polymerase</fullName>
    </recommendedName>
</protein>